<feature type="non-terminal residue" evidence="7">
    <location>
        <position position="261"/>
    </location>
</feature>
<evidence type="ECO:0000313" key="7">
    <source>
        <dbReference type="EMBL" id="TMI79702.1"/>
    </source>
</evidence>
<evidence type="ECO:0000256" key="3">
    <source>
        <dbReference type="ARBA" id="ARBA00018569"/>
    </source>
</evidence>
<evidence type="ECO:0000256" key="1">
    <source>
        <dbReference type="ARBA" id="ARBA00004947"/>
    </source>
</evidence>
<evidence type="ECO:0000259" key="6">
    <source>
        <dbReference type="Pfam" id="PF01370"/>
    </source>
</evidence>
<comment type="caution">
    <text evidence="7">The sequence shown here is derived from an EMBL/GenBank/DDBJ whole genome shotgun (WGS) entry which is preliminary data.</text>
</comment>
<comment type="pathway">
    <text evidence="1">Carbohydrate metabolism; galactose metabolism.</text>
</comment>
<feature type="domain" description="NAD-dependent epimerase/dehydratase" evidence="6">
    <location>
        <begin position="3"/>
        <end position="232"/>
    </location>
</feature>
<gene>
    <name evidence="7" type="ORF">E6H04_10095</name>
</gene>
<protein>
    <recommendedName>
        <fullName evidence="3">UDP-glucose 4-epimerase</fullName>
    </recommendedName>
    <alternativeName>
        <fullName evidence="5">Galactowaldenase</fullName>
    </alternativeName>
    <alternativeName>
        <fullName evidence="4">UDP-galactose 4-epimerase</fullName>
    </alternativeName>
</protein>
<dbReference type="Gene3D" id="3.40.50.720">
    <property type="entry name" value="NAD(P)-binding Rossmann-like Domain"/>
    <property type="match status" value="1"/>
</dbReference>
<dbReference type="EMBL" id="VBAO01000265">
    <property type="protein sequence ID" value="TMI79702.1"/>
    <property type="molecule type" value="Genomic_DNA"/>
</dbReference>
<dbReference type="AlphaFoldDB" id="A0A537J8L6"/>
<dbReference type="InterPro" id="IPR001509">
    <property type="entry name" value="Epimerase_deHydtase"/>
</dbReference>
<name>A0A537J8L6_9BACT</name>
<evidence type="ECO:0000256" key="5">
    <source>
        <dbReference type="ARBA" id="ARBA00033067"/>
    </source>
</evidence>
<dbReference type="PANTHER" id="PTHR43725">
    <property type="entry name" value="UDP-GLUCOSE 4-EPIMERASE"/>
    <property type="match status" value="1"/>
</dbReference>
<dbReference type="PANTHER" id="PTHR43725:SF53">
    <property type="entry name" value="UDP-ARABINOSE 4-EPIMERASE 1"/>
    <property type="match status" value="1"/>
</dbReference>
<evidence type="ECO:0000256" key="4">
    <source>
        <dbReference type="ARBA" id="ARBA00031367"/>
    </source>
</evidence>
<dbReference type="GO" id="GO:0033499">
    <property type="term" value="P:galactose catabolic process via UDP-galactose, Leloir pathway"/>
    <property type="evidence" value="ECO:0007669"/>
    <property type="project" value="TreeGrafter"/>
</dbReference>
<evidence type="ECO:0000256" key="2">
    <source>
        <dbReference type="ARBA" id="ARBA00007637"/>
    </source>
</evidence>
<dbReference type="Pfam" id="PF01370">
    <property type="entry name" value="Epimerase"/>
    <property type="match status" value="1"/>
</dbReference>
<dbReference type="SUPFAM" id="SSF51735">
    <property type="entry name" value="NAD(P)-binding Rossmann-fold domains"/>
    <property type="match status" value="1"/>
</dbReference>
<comment type="similarity">
    <text evidence="2">Belongs to the NAD(P)-dependent epimerase/dehydratase family.</text>
</comment>
<accession>A0A537J8L6</accession>
<organism evidence="7 8">
    <name type="scientific">Candidatus Segetimicrobium genomatis</name>
    <dbReference type="NCBI Taxonomy" id="2569760"/>
    <lineage>
        <taxon>Bacteria</taxon>
        <taxon>Bacillati</taxon>
        <taxon>Candidatus Sysuimicrobiota</taxon>
        <taxon>Candidatus Sysuimicrobiia</taxon>
        <taxon>Candidatus Sysuimicrobiales</taxon>
        <taxon>Candidatus Segetimicrobiaceae</taxon>
        <taxon>Candidatus Segetimicrobium</taxon>
    </lineage>
</organism>
<dbReference type="InterPro" id="IPR036291">
    <property type="entry name" value="NAD(P)-bd_dom_sf"/>
</dbReference>
<dbReference type="Gene3D" id="3.90.25.10">
    <property type="entry name" value="UDP-galactose 4-epimerase, domain 1"/>
    <property type="match status" value="1"/>
</dbReference>
<sequence>MRVLVTGGAGFIGAHTVEALVRGGAQVAVVDNLLTGRRERVPSGVTFHEANIADARFSEIVREVRPEVIYHFAFYVLVPRSVETPLLDIDALAGSVRLLQEARALGVRKVVFASSGFLYGNASTPPVTEAAPVDPVTPYALAKHTVEGYLRFFHRTYGLPHVVLRYAAVYGPGQVTGAMSDYIRTLSGGRQAEIWGDGTKTRDYVYIDDVVNANLLALAVPPHHPNPVYNIGTGVETTLNDLYGKIAGLLGVEAHPVYRPD</sequence>
<evidence type="ECO:0000313" key="8">
    <source>
        <dbReference type="Proteomes" id="UP000320048"/>
    </source>
</evidence>
<proteinExistence type="inferred from homology"/>
<dbReference type="Proteomes" id="UP000320048">
    <property type="component" value="Unassembled WGS sequence"/>
</dbReference>
<reference evidence="7 8" key="1">
    <citation type="journal article" date="2019" name="Nat. Microbiol.">
        <title>Mediterranean grassland soil C-N compound turnover is dependent on rainfall and depth, and is mediated by genomically divergent microorganisms.</title>
        <authorList>
            <person name="Diamond S."/>
            <person name="Andeer P.F."/>
            <person name="Li Z."/>
            <person name="Crits-Christoph A."/>
            <person name="Burstein D."/>
            <person name="Anantharaman K."/>
            <person name="Lane K.R."/>
            <person name="Thomas B.C."/>
            <person name="Pan C."/>
            <person name="Northen T.R."/>
            <person name="Banfield J.F."/>
        </authorList>
    </citation>
    <scope>NUCLEOTIDE SEQUENCE [LARGE SCALE GENOMIC DNA]</scope>
    <source>
        <strain evidence="7">NP_7</strain>
    </source>
</reference>